<name>A0A3D3R0S5_9PLAN</name>
<proteinExistence type="predicted"/>
<sequence length="139" mass="15178">MREILSNLLWIGNTRDSHDVKNVLHLGIAAVIDLALEEPPVRLTREIIYCRLPLIDGAENQPVVLATAVETVARLIQEEVPTLVACSAGMSRSPAIVAAALSLIRGTDFETELKQLAINHPADVAPGLWNELQELLKEV</sequence>
<protein>
    <submittedName>
        <fullName evidence="1">Protein phosphatase</fullName>
    </submittedName>
</protein>
<gene>
    <name evidence="1" type="ORF">DIT97_04490</name>
</gene>
<comment type="caution">
    <text evidence="1">The sequence shown here is derived from an EMBL/GenBank/DDBJ whole genome shotgun (WGS) entry which is preliminary data.</text>
</comment>
<dbReference type="AlphaFoldDB" id="A0A3D3R0S5"/>
<dbReference type="SUPFAM" id="SSF52799">
    <property type="entry name" value="(Phosphotyrosine protein) phosphatases II"/>
    <property type="match status" value="1"/>
</dbReference>
<dbReference type="Gene3D" id="3.90.190.10">
    <property type="entry name" value="Protein tyrosine phosphatase superfamily"/>
    <property type="match status" value="1"/>
</dbReference>
<organism evidence="1 2">
    <name type="scientific">Gimesia maris</name>
    <dbReference type="NCBI Taxonomy" id="122"/>
    <lineage>
        <taxon>Bacteria</taxon>
        <taxon>Pseudomonadati</taxon>
        <taxon>Planctomycetota</taxon>
        <taxon>Planctomycetia</taxon>
        <taxon>Planctomycetales</taxon>
        <taxon>Planctomycetaceae</taxon>
        <taxon>Gimesia</taxon>
    </lineage>
</organism>
<reference evidence="1 2" key="1">
    <citation type="journal article" date="2018" name="Nat. Biotechnol.">
        <title>A standardized bacterial taxonomy based on genome phylogeny substantially revises the tree of life.</title>
        <authorList>
            <person name="Parks D.H."/>
            <person name="Chuvochina M."/>
            <person name="Waite D.W."/>
            <person name="Rinke C."/>
            <person name="Skarshewski A."/>
            <person name="Chaumeil P.A."/>
            <person name="Hugenholtz P."/>
        </authorList>
    </citation>
    <scope>NUCLEOTIDE SEQUENCE [LARGE SCALE GENOMIC DNA]</scope>
    <source>
        <strain evidence="1">UBA9375</strain>
    </source>
</reference>
<evidence type="ECO:0000313" key="2">
    <source>
        <dbReference type="Proteomes" id="UP000263642"/>
    </source>
</evidence>
<accession>A0A3D3R0S5</accession>
<dbReference type="Proteomes" id="UP000263642">
    <property type="component" value="Unassembled WGS sequence"/>
</dbReference>
<dbReference type="CDD" id="cd14498">
    <property type="entry name" value="DSP"/>
    <property type="match status" value="1"/>
</dbReference>
<dbReference type="EMBL" id="DQAY01000027">
    <property type="protein sequence ID" value="HCO22339.1"/>
    <property type="molecule type" value="Genomic_DNA"/>
</dbReference>
<dbReference type="InterPro" id="IPR029021">
    <property type="entry name" value="Prot-tyrosine_phosphatase-like"/>
</dbReference>
<evidence type="ECO:0000313" key="1">
    <source>
        <dbReference type="EMBL" id="HCO22339.1"/>
    </source>
</evidence>